<dbReference type="OrthoDB" id="5563016at2759"/>
<name>A0A0L0FQU5_9EUKA</name>
<dbReference type="EMBL" id="KQ242396">
    <property type="protein sequence ID" value="KNC78921.1"/>
    <property type="molecule type" value="Genomic_DNA"/>
</dbReference>
<organism evidence="1 2">
    <name type="scientific">Sphaeroforma arctica JP610</name>
    <dbReference type="NCBI Taxonomy" id="667725"/>
    <lineage>
        <taxon>Eukaryota</taxon>
        <taxon>Ichthyosporea</taxon>
        <taxon>Ichthyophonida</taxon>
        <taxon>Sphaeroforma</taxon>
    </lineage>
</organism>
<proteinExistence type="predicted"/>
<dbReference type="GeneID" id="25909170"/>
<dbReference type="AlphaFoldDB" id="A0A0L0FQU5"/>
<sequence length="129" mass="14865">MSMMNQPSLTDITVQLMNNIDNIDIERICQNIEQCMSICRGGRTGCSEGFLCQINHVRFHKNVKRARTYSASQYDRSGQCDDETTIRENDEGQRVVENLPEIARELNEYKTKEMAIHPMSEQYTALCPL</sequence>
<keyword evidence="2" id="KW-1185">Reference proteome</keyword>
<evidence type="ECO:0000313" key="2">
    <source>
        <dbReference type="Proteomes" id="UP000054560"/>
    </source>
</evidence>
<dbReference type="Proteomes" id="UP000054560">
    <property type="component" value="Unassembled WGS sequence"/>
</dbReference>
<evidence type="ECO:0000313" key="1">
    <source>
        <dbReference type="EMBL" id="KNC78921.1"/>
    </source>
</evidence>
<accession>A0A0L0FQU5</accession>
<gene>
    <name evidence="1" type="ORF">SARC_08666</name>
</gene>
<protein>
    <submittedName>
        <fullName evidence="1">Uncharacterized protein</fullName>
    </submittedName>
</protein>
<dbReference type="RefSeq" id="XP_014152823.1">
    <property type="nucleotide sequence ID" value="XM_014297348.1"/>
</dbReference>
<reference evidence="1 2" key="1">
    <citation type="submission" date="2011-02" db="EMBL/GenBank/DDBJ databases">
        <title>The Genome Sequence of Sphaeroforma arctica JP610.</title>
        <authorList>
            <consortium name="The Broad Institute Genome Sequencing Platform"/>
            <person name="Russ C."/>
            <person name="Cuomo C."/>
            <person name="Young S.K."/>
            <person name="Zeng Q."/>
            <person name="Gargeya S."/>
            <person name="Alvarado L."/>
            <person name="Berlin A."/>
            <person name="Chapman S.B."/>
            <person name="Chen Z."/>
            <person name="Freedman E."/>
            <person name="Gellesch M."/>
            <person name="Goldberg J."/>
            <person name="Griggs A."/>
            <person name="Gujja S."/>
            <person name="Heilman E."/>
            <person name="Heiman D."/>
            <person name="Howarth C."/>
            <person name="Mehta T."/>
            <person name="Neiman D."/>
            <person name="Pearson M."/>
            <person name="Roberts A."/>
            <person name="Saif S."/>
            <person name="Shea T."/>
            <person name="Shenoy N."/>
            <person name="Sisk P."/>
            <person name="Stolte C."/>
            <person name="Sykes S."/>
            <person name="White J."/>
            <person name="Yandava C."/>
            <person name="Burger G."/>
            <person name="Gray M.W."/>
            <person name="Holland P.W.H."/>
            <person name="King N."/>
            <person name="Lang F.B.F."/>
            <person name="Roger A.J."/>
            <person name="Ruiz-Trillo I."/>
            <person name="Haas B."/>
            <person name="Nusbaum C."/>
            <person name="Birren B."/>
        </authorList>
    </citation>
    <scope>NUCLEOTIDE SEQUENCE [LARGE SCALE GENOMIC DNA]</scope>
    <source>
        <strain evidence="1 2">JP610</strain>
    </source>
</reference>